<protein>
    <submittedName>
        <fullName evidence="1">Uncharacterized protein</fullName>
    </submittedName>
</protein>
<dbReference type="EMBL" id="JALJOT010000001">
    <property type="protein sequence ID" value="KAK9918028.1"/>
    <property type="molecule type" value="Genomic_DNA"/>
</dbReference>
<dbReference type="Proteomes" id="UP001491310">
    <property type="component" value="Unassembled WGS sequence"/>
</dbReference>
<name>A0ABR2Z1H5_9CHLO</name>
<organism evidence="1 2">
    <name type="scientific">Coccomyxa subellipsoidea</name>
    <dbReference type="NCBI Taxonomy" id="248742"/>
    <lineage>
        <taxon>Eukaryota</taxon>
        <taxon>Viridiplantae</taxon>
        <taxon>Chlorophyta</taxon>
        <taxon>core chlorophytes</taxon>
        <taxon>Trebouxiophyceae</taxon>
        <taxon>Trebouxiophyceae incertae sedis</taxon>
        <taxon>Coccomyxaceae</taxon>
        <taxon>Coccomyxa</taxon>
    </lineage>
</organism>
<proteinExistence type="predicted"/>
<reference evidence="1 2" key="1">
    <citation type="journal article" date="2024" name="Nat. Commun.">
        <title>Phylogenomics reveals the evolutionary origins of lichenization in chlorophyte algae.</title>
        <authorList>
            <person name="Puginier C."/>
            <person name="Libourel C."/>
            <person name="Otte J."/>
            <person name="Skaloud P."/>
            <person name="Haon M."/>
            <person name="Grisel S."/>
            <person name="Petersen M."/>
            <person name="Berrin J.G."/>
            <person name="Delaux P.M."/>
            <person name="Dal Grande F."/>
            <person name="Keller J."/>
        </authorList>
    </citation>
    <scope>NUCLEOTIDE SEQUENCE [LARGE SCALE GENOMIC DNA]</scope>
    <source>
        <strain evidence="1 2">SAG 216-7</strain>
    </source>
</reference>
<accession>A0ABR2Z1H5</accession>
<sequence>MKGLNRRRLMANTAPGRSLMQAYSPLAYAADSLGLDFTQGSARKRTLLETNIYDSAPQAYGSRPGSYGGYGYAMHPRLLQEIPPGTIGDAAISYPAYAAYGVQKEPTAYILRPTACGGF</sequence>
<gene>
    <name evidence="1" type="ORF">WJX75_000671</name>
</gene>
<comment type="caution">
    <text evidence="1">The sequence shown here is derived from an EMBL/GenBank/DDBJ whole genome shotgun (WGS) entry which is preliminary data.</text>
</comment>
<evidence type="ECO:0000313" key="1">
    <source>
        <dbReference type="EMBL" id="KAK9918028.1"/>
    </source>
</evidence>
<keyword evidence="2" id="KW-1185">Reference proteome</keyword>
<evidence type="ECO:0000313" key="2">
    <source>
        <dbReference type="Proteomes" id="UP001491310"/>
    </source>
</evidence>